<feature type="compositionally biased region" description="Polar residues" evidence="1">
    <location>
        <begin position="13"/>
        <end position="24"/>
    </location>
</feature>
<name>A0AAV3RGE2_LITER</name>
<gene>
    <name evidence="2" type="ORF">LIER_27826</name>
</gene>
<protein>
    <submittedName>
        <fullName evidence="2">Uncharacterized protein</fullName>
    </submittedName>
</protein>
<dbReference type="EMBL" id="BAABME010009075">
    <property type="protein sequence ID" value="GAA0174436.1"/>
    <property type="molecule type" value="Genomic_DNA"/>
</dbReference>
<sequence length="74" mass="7852">MAIITEANEHDGNNPQRINGLNSNDALADASEPVNLRTGGTVPEVGNSHPPEKAGIIHEMTKTIIGSVIREQIP</sequence>
<organism evidence="2 3">
    <name type="scientific">Lithospermum erythrorhizon</name>
    <name type="common">Purple gromwell</name>
    <name type="synonym">Lithospermum officinale var. erythrorhizon</name>
    <dbReference type="NCBI Taxonomy" id="34254"/>
    <lineage>
        <taxon>Eukaryota</taxon>
        <taxon>Viridiplantae</taxon>
        <taxon>Streptophyta</taxon>
        <taxon>Embryophyta</taxon>
        <taxon>Tracheophyta</taxon>
        <taxon>Spermatophyta</taxon>
        <taxon>Magnoliopsida</taxon>
        <taxon>eudicotyledons</taxon>
        <taxon>Gunneridae</taxon>
        <taxon>Pentapetalae</taxon>
        <taxon>asterids</taxon>
        <taxon>lamiids</taxon>
        <taxon>Boraginales</taxon>
        <taxon>Boraginaceae</taxon>
        <taxon>Boraginoideae</taxon>
        <taxon>Lithospermeae</taxon>
        <taxon>Lithospermum</taxon>
    </lineage>
</organism>
<dbReference type="AlphaFoldDB" id="A0AAV3RGE2"/>
<dbReference type="Proteomes" id="UP001454036">
    <property type="component" value="Unassembled WGS sequence"/>
</dbReference>
<evidence type="ECO:0000313" key="3">
    <source>
        <dbReference type="Proteomes" id="UP001454036"/>
    </source>
</evidence>
<feature type="region of interest" description="Disordered" evidence="1">
    <location>
        <begin position="34"/>
        <end position="53"/>
    </location>
</feature>
<proteinExistence type="predicted"/>
<feature type="region of interest" description="Disordered" evidence="1">
    <location>
        <begin position="1"/>
        <end position="24"/>
    </location>
</feature>
<comment type="caution">
    <text evidence="2">The sequence shown here is derived from an EMBL/GenBank/DDBJ whole genome shotgun (WGS) entry which is preliminary data.</text>
</comment>
<keyword evidence="3" id="KW-1185">Reference proteome</keyword>
<evidence type="ECO:0000313" key="2">
    <source>
        <dbReference type="EMBL" id="GAA0174436.1"/>
    </source>
</evidence>
<reference evidence="2 3" key="1">
    <citation type="submission" date="2024-01" db="EMBL/GenBank/DDBJ databases">
        <title>The complete chloroplast genome sequence of Lithospermum erythrorhizon: insights into the phylogenetic relationship among Boraginaceae species and the maternal lineages of purple gromwells.</title>
        <authorList>
            <person name="Okada T."/>
            <person name="Watanabe K."/>
        </authorList>
    </citation>
    <scope>NUCLEOTIDE SEQUENCE [LARGE SCALE GENOMIC DNA]</scope>
</reference>
<evidence type="ECO:0000256" key="1">
    <source>
        <dbReference type="SAM" id="MobiDB-lite"/>
    </source>
</evidence>
<accession>A0AAV3RGE2</accession>